<keyword evidence="7" id="KW-1185">Reference proteome</keyword>
<evidence type="ECO:0000313" key="7">
    <source>
        <dbReference type="Proteomes" id="UP000264589"/>
    </source>
</evidence>
<dbReference type="EMBL" id="QUQO01000001">
    <property type="protein sequence ID" value="RFB05099.1"/>
    <property type="molecule type" value="Genomic_DNA"/>
</dbReference>
<dbReference type="Gene3D" id="1.10.10.10">
    <property type="entry name" value="Winged helix-like DNA-binding domain superfamily/Winged helix DNA-binding domain"/>
    <property type="match status" value="1"/>
</dbReference>
<dbReference type="SMART" id="SM00345">
    <property type="entry name" value="HTH_GNTR"/>
    <property type="match status" value="1"/>
</dbReference>
<dbReference type="SUPFAM" id="SSF46785">
    <property type="entry name" value="Winged helix' DNA-binding domain"/>
    <property type="match status" value="1"/>
</dbReference>
<accession>A0A371RI21</accession>
<evidence type="ECO:0000256" key="3">
    <source>
        <dbReference type="ARBA" id="ARBA00023163"/>
    </source>
</evidence>
<dbReference type="Pfam" id="PF00392">
    <property type="entry name" value="GntR"/>
    <property type="match status" value="1"/>
</dbReference>
<evidence type="ECO:0000256" key="1">
    <source>
        <dbReference type="ARBA" id="ARBA00023015"/>
    </source>
</evidence>
<sequence>MSEVTAQDVAEESAMKKKQSAAEMPKPVEGSAPINASAHTPLYHQAYLVLRDRIVGGDYPFNTVLPSEAKLCEEFDVSRITIRRALNELAEEGYVTRQQGRGTTVCYEMHARAPKANFDGLIENLLIVGKRTEIELLAFEMRKAEAIVASALELREGDLVQYVVRRRRLSGAPFSHVVSYVPGDIAKGIGRKDLSAKPLLAILEARGVHMTSARQTVTAVAASPDLASALEVEVGVPLTRVTRIVHDQNKRAVEYIVAHYRPDKYVFEINLRRAEDSHERKWIA</sequence>
<dbReference type="InterPro" id="IPR050679">
    <property type="entry name" value="Bact_HTH_transcr_reg"/>
</dbReference>
<dbReference type="OrthoDB" id="7334968at2"/>
<feature type="region of interest" description="Disordered" evidence="4">
    <location>
        <begin position="1"/>
        <end position="33"/>
    </location>
</feature>
<keyword evidence="1" id="KW-0805">Transcription regulation</keyword>
<organism evidence="6 7">
    <name type="scientific">Parvularcula marina</name>
    <dbReference type="NCBI Taxonomy" id="2292771"/>
    <lineage>
        <taxon>Bacteria</taxon>
        <taxon>Pseudomonadati</taxon>
        <taxon>Pseudomonadota</taxon>
        <taxon>Alphaproteobacteria</taxon>
        <taxon>Parvularculales</taxon>
        <taxon>Parvularculaceae</taxon>
        <taxon>Parvularcula</taxon>
    </lineage>
</organism>
<dbReference type="CDD" id="cd07377">
    <property type="entry name" value="WHTH_GntR"/>
    <property type="match status" value="1"/>
</dbReference>
<dbReference type="InterPro" id="IPR000524">
    <property type="entry name" value="Tscrpt_reg_HTH_GntR"/>
</dbReference>
<name>A0A371RI21_9PROT</name>
<evidence type="ECO:0000313" key="6">
    <source>
        <dbReference type="EMBL" id="RFB05099.1"/>
    </source>
</evidence>
<comment type="caution">
    <text evidence="6">The sequence shown here is derived from an EMBL/GenBank/DDBJ whole genome shotgun (WGS) entry which is preliminary data.</text>
</comment>
<dbReference type="Pfam" id="PF07702">
    <property type="entry name" value="UTRA"/>
    <property type="match status" value="1"/>
</dbReference>
<keyword evidence="2" id="KW-0238">DNA-binding</keyword>
<dbReference type="GO" id="GO:0003677">
    <property type="term" value="F:DNA binding"/>
    <property type="evidence" value="ECO:0007669"/>
    <property type="project" value="UniProtKB-KW"/>
</dbReference>
<dbReference type="InterPro" id="IPR036390">
    <property type="entry name" value="WH_DNA-bd_sf"/>
</dbReference>
<dbReference type="Gene3D" id="3.40.1410.10">
    <property type="entry name" value="Chorismate lyase-like"/>
    <property type="match status" value="1"/>
</dbReference>
<proteinExistence type="predicted"/>
<dbReference type="FunCoup" id="A0A371RI21">
    <property type="interactions" value="96"/>
</dbReference>
<keyword evidence="3" id="KW-0804">Transcription</keyword>
<dbReference type="SUPFAM" id="SSF64288">
    <property type="entry name" value="Chorismate lyase-like"/>
    <property type="match status" value="1"/>
</dbReference>
<feature type="domain" description="HTH gntR-type" evidence="5">
    <location>
        <begin position="40"/>
        <end position="108"/>
    </location>
</feature>
<dbReference type="InterPro" id="IPR036388">
    <property type="entry name" value="WH-like_DNA-bd_sf"/>
</dbReference>
<dbReference type="InParanoid" id="A0A371RI21"/>
<protein>
    <submittedName>
        <fullName evidence="6">GntR family transcriptional regulator</fullName>
    </submittedName>
</protein>
<dbReference type="GO" id="GO:0003700">
    <property type="term" value="F:DNA-binding transcription factor activity"/>
    <property type="evidence" value="ECO:0007669"/>
    <property type="project" value="InterPro"/>
</dbReference>
<dbReference type="InterPro" id="IPR028978">
    <property type="entry name" value="Chorismate_lyase_/UTRA_dom_sf"/>
</dbReference>
<evidence type="ECO:0000256" key="2">
    <source>
        <dbReference type="ARBA" id="ARBA00023125"/>
    </source>
</evidence>
<dbReference type="PROSITE" id="PS50949">
    <property type="entry name" value="HTH_GNTR"/>
    <property type="match status" value="1"/>
</dbReference>
<dbReference type="PRINTS" id="PR00035">
    <property type="entry name" value="HTHGNTR"/>
</dbReference>
<dbReference type="PANTHER" id="PTHR44846:SF1">
    <property type="entry name" value="MANNOSYL-D-GLYCERATE TRANSPORT_METABOLISM SYSTEM REPRESSOR MNGR-RELATED"/>
    <property type="match status" value="1"/>
</dbReference>
<gene>
    <name evidence="6" type="ORF">DX908_07440</name>
</gene>
<dbReference type="FunFam" id="1.10.10.10:FF:000079">
    <property type="entry name" value="GntR family transcriptional regulator"/>
    <property type="match status" value="1"/>
</dbReference>
<dbReference type="SMART" id="SM00866">
    <property type="entry name" value="UTRA"/>
    <property type="match status" value="1"/>
</dbReference>
<evidence type="ECO:0000256" key="4">
    <source>
        <dbReference type="SAM" id="MobiDB-lite"/>
    </source>
</evidence>
<dbReference type="InterPro" id="IPR011663">
    <property type="entry name" value="UTRA"/>
</dbReference>
<reference evidence="6 7" key="1">
    <citation type="submission" date="2018-08" db="EMBL/GenBank/DDBJ databases">
        <title>Parvularcula sp. SM1705, isolated from surface water of the South Sea China.</title>
        <authorList>
            <person name="Sun L."/>
        </authorList>
    </citation>
    <scope>NUCLEOTIDE SEQUENCE [LARGE SCALE GENOMIC DNA]</scope>
    <source>
        <strain evidence="6 7">SM1705</strain>
    </source>
</reference>
<dbReference type="PANTHER" id="PTHR44846">
    <property type="entry name" value="MANNOSYL-D-GLYCERATE TRANSPORT/METABOLISM SYSTEM REPRESSOR MNGR-RELATED"/>
    <property type="match status" value="1"/>
</dbReference>
<evidence type="ECO:0000259" key="5">
    <source>
        <dbReference type="PROSITE" id="PS50949"/>
    </source>
</evidence>
<dbReference type="AlphaFoldDB" id="A0A371RI21"/>
<dbReference type="Proteomes" id="UP000264589">
    <property type="component" value="Unassembled WGS sequence"/>
</dbReference>
<dbReference type="GO" id="GO:0045892">
    <property type="term" value="P:negative regulation of DNA-templated transcription"/>
    <property type="evidence" value="ECO:0007669"/>
    <property type="project" value="TreeGrafter"/>
</dbReference>